<organism evidence="2 3">
    <name type="scientific">Clunio marinus</name>
    <dbReference type="NCBI Taxonomy" id="568069"/>
    <lineage>
        <taxon>Eukaryota</taxon>
        <taxon>Metazoa</taxon>
        <taxon>Ecdysozoa</taxon>
        <taxon>Arthropoda</taxon>
        <taxon>Hexapoda</taxon>
        <taxon>Insecta</taxon>
        <taxon>Pterygota</taxon>
        <taxon>Neoptera</taxon>
        <taxon>Endopterygota</taxon>
        <taxon>Diptera</taxon>
        <taxon>Nematocera</taxon>
        <taxon>Chironomoidea</taxon>
        <taxon>Chironomidae</taxon>
        <taxon>Clunio</taxon>
    </lineage>
</organism>
<feature type="region of interest" description="Disordered" evidence="1">
    <location>
        <begin position="428"/>
        <end position="448"/>
    </location>
</feature>
<feature type="compositionally biased region" description="Polar residues" evidence="1">
    <location>
        <begin position="485"/>
        <end position="506"/>
    </location>
</feature>
<dbReference type="Proteomes" id="UP000183832">
    <property type="component" value="Unassembled WGS sequence"/>
</dbReference>
<protein>
    <submittedName>
        <fullName evidence="2">CLUMA_CG003769, isoform B</fullName>
    </submittedName>
</protein>
<keyword evidence="3" id="KW-1185">Reference proteome</keyword>
<feature type="compositionally biased region" description="Low complexity" evidence="1">
    <location>
        <begin position="776"/>
        <end position="794"/>
    </location>
</feature>
<feature type="region of interest" description="Disordered" evidence="1">
    <location>
        <begin position="463"/>
        <end position="521"/>
    </location>
</feature>
<feature type="compositionally biased region" description="Polar residues" evidence="1">
    <location>
        <begin position="463"/>
        <end position="478"/>
    </location>
</feature>
<evidence type="ECO:0000313" key="2">
    <source>
        <dbReference type="EMBL" id="CRK90045.1"/>
    </source>
</evidence>
<name>A0A1J1HPT4_9DIPT</name>
<accession>A0A1J1HPT4</accession>
<dbReference type="AlphaFoldDB" id="A0A1J1HPT4"/>
<evidence type="ECO:0000256" key="1">
    <source>
        <dbReference type="SAM" id="MobiDB-lite"/>
    </source>
</evidence>
<gene>
    <name evidence="2" type="ORF">CLUMA_CG003769</name>
</gene>
<dbReference type="OrthoDB" id="6497308at2759"/>
<feature type="compositionally biased region" description="Low complexity" evidence="1">
    <location>
        <begin position="77"/>
        <end position="92"/>
    </location>
</feature>
<dbReference type="EMBL" id="CVRI01000015">
    <property type="protein sequence ID" value="CRK90045.1"/>
    <property type="molecule type" value="Genomic_DNA"/>
</dbReference>
<feature type="compositionally biased region" description="Low complexity" evidence="1">
    <location>
        <begin position="353"/>
        <end position="369"/>
    </location>
</feature>
<feature type="region of interest" description="Disordered" evidence="1">
    <location>
        <begin position="330"/>
        <end position="383"/>
    </location>
</feature>
<feature type="compositionally biased region" description="Polar residues" evidence="1">
    <location>
        <begin position="428"/>
        <end position="440"/>
    </location>
</feature>
<feature type="region of interest" description="Disordered" evidence="1">
    <location>
        <begin position="769"/>
        <end position="799"/>
    </location>
</feature>
<feature type="region of interest" description="Disordered" evidence="1">
    <location>
        <begin position="71"/>
        <end position="97"/>
    </location>
</feature>
<sequence>MTTFAPAVKEERHDEAEIAELAAKMVEAHKTQAAKQATQQVSNQVLLGSQTQQTPGSILNFIQRKPITTAMAQPVPSTTSSTSNGTSNGYSTVDDGRPADEESLKGHFGWESFNGGKIHIPYIIRQTEKYCAVRIVEQKLLNKYLNVLHQDLYNCTSVRSYYITDVEARLLDEINFRHCDQCFGKEKFSMKDLIVRLSDAQKFQQFLEVCYKKLTNFSTPNDKCGFIRINSESVVPYTVRDGQKMVPLFYFEGETDNLKLKADSLSGWDLSYLKFCCKVQGIRNELFASETVSVISLDDIKSYFPQGTQFEDYWPNKVVDTQLLVGGQKSHNNTINWTHPPPKQITNTVQRSQQLQQQQKQQQQQQQQQRAMTGGSVGGLQHMYSNNVDMNYLRTMQQSGMSNQQALTSGWSSQITQSQYDQMLRLSAQTKQNSSSRPYTSRQQQQQIHSLLQSQLYPYSNAASMSLNSNGSSRTGTQQPPPLVRSQQQQSQMSNCGVSGSAPQLRSSTNPPPSTSQSTATYPYIASNNVNSSNNNSKSNSNVVTITRCPTNTSTSTQSQNSSYLNRIPASTTITPTQYYNSKDNSLPSSLSIYPKNSQTGHARSIIQSSVSPVIASPTRASPQAGYAKQPSISPASSMHILPAVMQQQLDELLLKQNFTGIANPEFLKETLLTYNSIYAKARQQQNAAAIAAAAAAVGAGNQSLSSSNQSSFPVRNKSVITTSRASAMDVIDLSASNSPTPSRSIQAAAALQFQQAQASVANKRAQNGQYLNGGSQSSSRSMQSSSSSSSSSSTARLQQQIQMQNPLAGINGYGTTAYKIEKSFIENQMVHCINMIPYSPNSDMIIPLSELRDQFYPNANLDVCKRVMQALEINLFSGTKPQYQAYSELGKTIADNIPFVRVLDVITYMPQINYMVRGQMQEAKNASKRARIS</sequence>
<proteinExistence type="predicted"/>
<evidence type="ECO:0000313" key="3">
    <source>
        <dbReference type="Proteomes" id="UP000183832"/>
    </source>
</evidence>
<reference evidence="2 3" key="1">
    <citation type="submission" date="2015-04" db="EMBL/GenBank/DDBJ databases">
        <authorList>
            <person name="Syromyatnikov M.Y."/>
            <person name="Popov V.N."/>
        </authorList>
    </citation>
    <scope>NUCLEOTIDE SEQUENCE [LARGE SCALE GENOMIC DNA]</scope>
</reference>